<protein>
    <recommendedName>
        <fullName evidence="3">Bet v I/Major latex protein domain-containing protein</fullName>
    </recommendedName>
</protein>
<accession>F0Z9T7</accession>
<dbReference type="Proteomes" id="UP000001064">
    <property type="component" value="Unassembled WGS sequence"/>
</dbReference>
<dbReference type="InParanoid" id="F0Z9T7"/>
<gene>
    <name evidence="1" type="ORF">DICPUDRAFT_96597</name>
</gene>
<reference evidence="2" key="1">
    <citation type="journal article" date="2011" name="Genome Biol.">
        <title>Comparative genomics of the social amoebae Dictyostelium discoideum and Dictyostelium purpureum.</title>
        <authorList>
            <consortium name="US DOE Joint Genome Institute (JGI-PGF)"/>
            <person name="Sucgang R."/>
            <person name="Kuo A."/>
            <person name="Tian X."/>
            <person name="Salerno W."/>
            <person name="Parikh A."/>
            <person name="Feasley C.L."/>
            <person name="Dalin E."/>
            <person name="Tu H."/>
            <person name="Huang E."/>
            <person name="Barry K."/>
            <person name="Lindquist E."/>
            <person name="Shapiro H."/>
            <person name="Bruce D."/>
            <person name="Schmutz J."/>
            <person name="Salamov A."/>
            <person name="Fey P."/>
            <person name="Gaudet P."/>
            <person name="Anjard C."/>
            <person name="Babu M.M."/>
            <person name="Basu S."/>
            <person name="Bushmanova Y."/>
            <person name="van der Wel H."/>
            <person name="Katoh-Kurasawa M."/>
            <person name="Dinh C."/>
            <person name="Coutinho P.M."/>
            <person name="Saito T."/>
            <person name="Elias M."/>
            <person name="Schaap P."/>
            <person name="Kay R.R."/>
            <person name="Henrissat B."/>
            <person name="Eichinger L."/>
            <person name="Rivero F."/>
            <person name="Putnam N.H."/>
            <person name="West C.M."/>
            <person name="Loomis W.F."/>
            <person name="Chisholm R.L."/>
            <person name="Shaulsky G."/>
            <person name="Strassmann J.E."/>
            <person name="Queller D.C."/>
            <person name="Kuspa A."/>
            <person name="Grigoriev I.V."/>
        </authorList>
    </citation>
    <scope>NUCLEOTIDE SEQUENCE [LARGE SCALE GENOMIC DNA]</scope>
    <source>
        <strain evidence="2">QSDP1</strain>
    </source>
</reference>
<dbReference type="InterPro" id="IPR023393">
    <property type="entry name" value="START-like_dom_sf"/>
</dbReference>
<name>F0Z9T7_DICPU</name>
<dbReference type="OMA" id="VWHHIKL"/>
<sequence>MSTRVYQSAEVKQNIEKVWKVLREFTFPEKVFSFIESCVIEGSNDTPTSVGAVQLSDYRHTLTYELISSEPATEVIAYITTIKLYRNSQTDSTLITWEADFSADVSSEVVQFESKAFALNLSDLQKFFSK</sequence>
<dbReference type="SUPFAM" id="SSF55961">
    <property type="entry name" value="Bet v1-like"/>
    <property type="match status" value="1"/>
</dbReference>
<dbReference type="STRING" id="5786.F0Z9T7"/>
<dbReference type="InterPro" id="IPR019587">
    <property type="entry name" value="Polyketide_cyclase/dehydratase"/>
</dbReference>
<dbReference type="RefSeq" id="XP_003284174.1">
    <property type="nucleotide sequence ID" value="XM_003284126.1"/>
</dbReference>
<evidence type="ECO:0000313" key="2">
    <source>
        <dbReference type="Proteomes" id="UP000001064"/>
    </source>
</evidence>
<dbReference type="EMBL" id="GL870960">
    <property type="protein sequence ID" value="EGC39270.1"/>
    <property type="molecule type" value="Genomic_DNA"/>
</dbReference>
<keyword evidence="2" id="KW-1185">Reference proteome</keyword>
<dbReference type="KEGG" id="dpp:DICPUDRAFT_96597"/>
<dbReference type="PANTHER" id="PTHR39332">
    <property type="entry name" value="BLL4707 PROTEIN"/>
    <property type="match status" value="1"/>
</dbReference>
<dbReference type="eggNOG" id="ENOG502RHYQ">
    <property type="taxonomic scope" value="Eukaryota"/>
</dbReference>
<dbReference type="Gene3D" id="3.30.530.20">
    <property type="match status" value="1"/>
</dbReference>
<dbReference type="GeneID" id="10510106"/>
<evidence type="ECO:0008006" key="3">
    <source>
        <dbReference type="Google" id="ProtNLM"/>
    </source>
</evidence>
<dbReference type="AlphaFoldDB" id="F0Z9T7"/>
<dbReference type="VEuPathDB" id="AmoebaDB:DICPUDRAFT_96597"/>
<dbReference type="Pfam" id="PF10604">
    <property type="entry name" value="Polyketide_cyc2"/>
    <property type="match status" value="1"/>
</dbReference>
<evidence type="ECO:0000313" key="1">
    <source>
        <dbReference type="EMBL" id="EGC39270.1"/>
    </source>
</evidence>
<organism evidence="1 2">
    <name type="scientific">Dictyostelium purpureum</name>
    <name type="common">Slime mold</name>
    <dbReference type="NCBI Taxonomy" id="5786"/>
    <lineage>
        <taxon>Eukaryota</taxon>
        <taxon>Amoebozoa</taxon>
        <taxon>Evosea</taxon>
        <taxon>Eumycetozoa</taxon>
        <taxon>Dictyostelia</taxon>
        <taxon>Dictyosteliales</taxon>
        <taxon>Dictyosteliaceae</taxon>
        <taxon>Dictyostelium</taxon>
    </lineage>
</organism>
<dbReference type="OrthoDB" id="10255646at2759"/>
<proteinExistence type="predicted"/>
<dbReference type="PANTHER" id="PTHR39332:SF7">
    <property type="entry name" value="SRPBCC FAMILY PROTEIN"/>
    <property type="match status" value="1"/>
</dbReference>